<dbReference type="PRINTS" id="PR00601">
    <property type="entry name" value="BACFERRITIN"/>
</dbReference>
<feature type="binding site" evidence="10">
    <location>
        <position position="50"/>
    </location>
    <ligand>
        <name>Fe cation</name>
        <dbReference type="ChEBI" id="CHEBI:24875"/>
        <label>3</label>
    </ligand>
</feature>
<evidence type="ECO:0000256" key="2">
    <source>
        <dbReference type="ARBA" id="ARBA00022434"/>
    </source>
</evidence>
<dbReference type="Pfam" id="PF00210">
    <property type="entry name" value="Ferritin"/>
    <property type="match status" value="1"/>
</dbReference>
<dbReference type="KEGG" id="ares:IWH25_16915"/>
<evidence type="ECO:0000256" key="5">
    <source>
        <dbReference type="ARBA" id="ARBA00023002"/>
    </source>
</evidence>
<feature type="binding site" evidence="10">
    <location>
        <position position="54"/>
    </location>
    <ligand>
        <name>Fe cation</name>
        <dbReference type="ChEBI" id="CHEBI:24875"/>
        <label>1</label>
    </ligand>
</feature>
<feature type="binding site" evidence="10">
    <location>
        <position position="51"/>
    </location>
    <ligand>
        <name>Fe cation</name>
        <dbReference type="ChEBI" id="CHEBI:24875"/>
        <label>1</label>
    </ligand>
</feature>
<evidence type="ECO:0000259" key="12">
    <source>
        <dbReference type="PROSITE" id="PS50905"/>
    </source>
</evidence>
<dbReference type="RefSeq" id="WP_203386930.1">
    <property type="nucleotide sequence ID" value="NZ_CP064781.1"/>
</dbReference>
<keyword evidence="5" id="KW-0560">Oxidoreductase</keyword>
<accession>A0A974PXN3</accession>
<dbReference type="CDD" id="cd00907">
    <property type="entry name" value="Bacterioferritin"/>
    <property type="match status" value="1"/>
</dbReference>
<dbReference type="PANTHER" id="PTHR30295">
    <property type="entry name" value="BACTERIOFERRITIN"/>
    <property type="match status" value="1"/>
</dbReference>
<keyword evidence="6 9" id="KW-0408">Iron</keyword>
<evidence type="ECO:0000256" key="9">
    <source>
        <dbReference type="PIRNR" id="PIRNR002560"/>
    </source>
</evidence>
<keyword evidence="7" id="KW-0406">Ion transport</keyword>
<feature type="binding site" evidence="10">
    <location>
        <position position="131"/>
    </location>
    <ligand>
        <name>Fe cation</name>
        <dbReference type="ChEBI" id="CHEBI:24875"/>
        <label>2</label>
    </ligand>
</feature>
<keyword evidence="3" id="KW-0813">Transport</keyword>
<name>A0A974PXN3_9RHOO</name>
<dbReference type="GO" id="GO:0020037">
    <property type="term" value="F:heme binding"/>
    <property type="evidence" value="ECO:0007669"/>
    <property type="project" value="TreeGrafter"/>
</dbReference>
<reference evidence="13" key="1">
    <citation type="submission" date="2020-11" db="EMBL/GenBank/DDBJ databases">
        <title>Azospira restricta DSM 18626 genome sequence.</title>
        <authorList>
            <person name="Moe W.M."/>
        </authorList>
    </citation>
    <scope>NUCLEOTIDE SEQUENCE</scope>
    <source>
        <strain evidence="13">DSM 18626</strain>
    </source>
</reference>
<evidence type="ECO:0000256" key="10">
    <source>
        <dbReference type="PIRSR" id="PIRSR002560-1"/>
    </source>
</evidence>
<feature type="binding site" evidence="10">
    <location>
        <position position="18"/>
    </location>
    <ligand>
        <name>Fe cation</name>
        <dbReference type="ChEBI" id="CHEBI:24875"/>
        <label>1</label>
    </ligand>
</feature>
<dbReference type="PROSITE" id="PS00549">
    <property type="entry name" value="BACTERIOFERRITIN"/>
    <property type="match status" value="1"/>
</dbReference>
<dbReference type="InterPro" id="IPR012347">
    <property type="entry name" value="Ferritin-like"/>
</dbReference>
<feature type="binding site" evidence="10">
    <location>
        <position position="128"/>
    </location>
    <ligand>
        <name>Fe cation</name>
        <dbReference type="ChEBI" id="CHEBI:24875"/>
        <label>1</label>
    </ligand>
</feature>
<keyword evidence="9 10" id="KW-0479">Metal-binding</keyword>
<proteinExistence type="inferred from homology"/>
<evidence type="ECO:0000256" key="4">
    <source>
        <dbReference type="ARBA" id="ARBA00022496"/>
    </source>
</evidence>
<feature type="domain" description="Ferritin-like diiron" evidence="12">
    <location>
        <begin position="1"/>
        <end position="146"/>
    </location>
</feature>
<evidence type="ECO:0000256" key="7">
    <source>
        <dbReference type="ARBA" id="ARBA00023065"/>
    </source>
</evidence>
<dbReference type="GO" id="GO:0008199">
    <property type="term" value="F:ferric iron binding"/>
    <property type="evidence" value="ECO:0007669"/>
    <property type="project" value="InterPro"/>
</dbReference>
<comment type="similarity">
    <text evidence="1 9 11">Belongs to the bacterioferritin family.</text>
</comment>
<feature type="binding site" evidence="10">
    <location>
        <position position="128"/>
    </location>
    <ligand>
        <name>Fe cation</name>
        <dbReference type="ChEBI" id="CHEBI:24875"/>
        <label>2</label>
    </ligand>
</feature>
<evidence type="ECO:0000313" key="13">
    <source>
        <dbReference type="EMBL" id="QRJ63403.1"/>
    </source>
</evidence>
<dbReference type="InterPro" id="IPR009040">
    <property type="entry name" value="Ferritin-like_diiron"/>
</dbReference>
<dbReference type="InterPro" id="IPR002024">
    <property type="entry name" value="Bacterioferritin"/>
</dbReference>
<comment type="catalytic activity">
    <reaction evidence="8">
        <text>Fe(2+)(in) = Fe(2+)(out)</text>
        <dbReference type="Rhea" id="RHEA:28486"/>
        <dbReference type="ChEBI" id="CHEBI:29033"/>
    </reaction>
</comment>
<comment type="function">
    <text evidence="11">Iron-storage protein.</text>
</comment>
<dbReference type="EMBL" id="CP064781">
    <property type="protein sequence ID" value="QRJ63403.1"/>
    <property type="molecule type" value="Genomic_DNA"/>
</dbReference>
<keyword evidence="11" id="KW-0349">Heme</keyword>
<dbReference type="SUPFAM" id="SSF47240">
    <property type="entry name" value="Ferritin-like"/>
    <property type="match status" value="1"/>
</dbReference>
<dbReference type="Gene3D" id="1.20.1260.10">
    <property type="match status" value="1"/>
</dbReference>
<dbReference type="AlphaFoldDB" id="A0A974PXN3"/>
<evidence type="ECO:0000256" key="3">
    <source>
        <dbReference type="ARBA" id="ARBA00022448"/>
    </source>
</evidence>
<organism evidence="13 14">
    <name type="scientific">Azospira restricta</name>
    <dbReference type="NCBI Taxonomy" id="404405"/>
    <lineage>
        <taxon>Bacteria</taxon>
        <taxon>Pseudomonadati</taxon>
        <taxon>Pseudomonadota</taxon>
        <taxon>Betaproteobacteria</taxon>
        <taxon>Rhodocyclales</taxon>
        <taxon>Rhodocyclaceae</taxon>
        <taxon>Azospira</taxon>
    </lineage>
</organism>
<evidence type="ECO:0000256" key="8">
    <source>
        <dbReference type="ARBA" id="ARBA00036243"/>
    </source>
</evidence>
<dbReference type="Proteomes" id="UP000663444">
    <property type="component" value="Chromosome"/>
</dbReference>
<dbReference type="GO" id="GO:0006826">
    <property type="term" value="P:iron ion transport"/>
    <property type="evidence" value="ECO:0007669"/>
    <property type="project" value="UniProtKB-KW"/>
</dbReference>
<keyword evidence="4" id="KW-0410">Iron transport</keyword>
<dbReference type="NCBIfam" id="TIGR00754">
    <property type="entry name" value="bfr"/>
    <property type="match status" value="1"/>
</dbReference>
<dbReference type="PANTHER" id="PTHR30295:SF9">
    <property type="entry name" value="BACTERIOFERRITIN"/>
    <property type="match status" value="1"/>
</dbReference>
<feature type="binding site" evidence="10">
    <location>
        <position position="46"/>
    </location>
    <ligand>
        <name>Fe cation</name>
        <dbReference type="ChEBI" id="CHEBI:24875"/>
        <label>3</label>
    </ligand>
</feature>
<evidence type="ECO:0000256" key="1">
    <source>
        <dbReference type="ARBA" id="ARBA00008093"/>
    </source>
</evidence>
<gene>
    <name evidence="13" type="primary">bfr</name>
    <name evidence="13" type="ORF">IWH25_16915</name>
</gene>
<feature type="binding site" evidence="10">
    <location>
        <position position="94"/>
    </location>
    <ligand>
        <name>Fe cation</name>
        <dbReference type="ChEBI" id="CHEBI:24875"/>
        <label>2</label>
    </ligand>
</feature>
<dbReference type="PROSITE" id="PS50905">
    <property type="entry name" value="FERRITIN_LIKE"/>
    <property type="match status" value="1"/>
</dbReference>
<dbReference type="InterPro" id="IPR009078">
    <property type="entry name" value="Ferritin-like_SF"/>
</dbReference>
<keyword evidence="2 9" id="KW-0409">Iron storage</keyword>
<dbReference type="InterPro" id="IPR008331">
    <property type="entry name" value="Ferritin_DPS_dom"/>
</dbReference>
<evidence type="ECO:0000313" key="14">
    <source>
        <dbReference type="Proteomes" id="UP000663444"/>
    </source>
</evidence>
<sequence length="162" mass="18620">MKGHKEIIAELNRLLAGELAARDQYFIHARMYENWGYRRLFERIWHEMHDETEHADWLIRRILFLEGTPQMTPASPLKIGRDVPEMLKNDLAVEHQVVADLKAVIARCEALGDYVTREGLEKMLDDTEEDHAHWLEQQLGLIGMVGLKNYLQSQIGEGGAGS</sequence>
<evidence type="ECO:0000256" key="11">
    <source>
        <dbReference type="RuleBase" id="RU000623"/>
    </source>
</evidence>
<feature type="binding site" evidence="10">
    <location>
        <position position="51"/>
    </location>
    <ligand>
        <name>Fe cation</name>
        <dbReference type="ChEBI" id="CHEBI:24875"/>
        <label>2</label>
    </ligand>
</feature>
<protein>
    <recommendedName>
        <fullName evidence="9 11">Bacterioferritin</fullName>
    </recommendedName>
</protein>
<keyword evidence="14" id="KW-1185">Reference proteome</keyword>
<dbReference type="GO" id="GO:0004322">
    <property type="term" value="F:ferroxidase activity"/>
    <property type="evidence" value="ECO:0007669"/>
    <property type="project" value="TreeGrafter"/>
</dbReference>
<dbReference type="PIRSF" id="PIRSF002560">
    <property type="entry name" value="Bacterioferritin"/>
    <property type="match status" value="1"/>
</dbReference>
<dbReference type="GO" id="GO:0006879">
    <property type="term" value="P:intracellular iron ion homeostasis"/>
    <property type="evidence" value="ECO:0007669"/>
    <property type="project" value="UniProtKB-KW"/>
</dbReference>
<evidence type="ECO:0000256" key="6">
    <source>
        <dbReference type="ARBA" id="ARBA00023004"/>
    </source>
</evidence>
<dbReference type="GO" id="GO:0005829">
    <property type="term" value="C:cytosol"/>
    <property type="evidence" value="ECO:0007669"/>
    <property type="project" value="TreeGrafter"/>
</dbReference>